<evidence type="ECO:0000313" key="3">
    <source>
        <dbReference type="Proteomes" id="UP000295560"/>
    </source>
</evidence>
<keyword evidence="3" id="KW-1185">Reference proteome</keyword>
<protein>
    <submittedName>
        <fullName evidence="2">Uncharacterized protein</fullName>
    </submittedName>
</protein>
<dbReference type="RefSeq" id="WP_132430006.1">
    <property type="nucleotide sequence ID" value="NZ_SMFZ01000002.1"/>
</dbReference>
<feature type="region of interest" description="Disordered" evidence="1">
    <location>
        <begin position="1"/>
        <end position="62"/>
    </location>
</feature>
<dbReference type="Proteomes" id="UP000295560">
    <property type="component" value="Unassembled WGS sequence"/>
</dbReference>
<dbReference type="EMBL" id="SMFZ01000002">
    <property type="protein sequence ID" value="TCK21231.1"/>
    <property type="molecule type" value="Genomic_DNA"/>
</dbReference>
<evidence type="ECO:0000256" key="1">
    <source>
        <dbReference type="SAM" id="MobiDB-lite"/>
    </source>
</evidence>
<feature type="compositionally biased region" description="Basic and acidic residues" evidence="1">
    <location>
        <begin position="49"/>
        <end position="60"/>
    </location>
</feature>
<comment type="caution">
    <text evidence="2">The sequence shown here is derived from an EMBL/GenBank/DDBJ whole genome shotgun (WGS) entry which is preliminary data.</text>
</comment>
<feature type="region of interest" description="Disordered" evidence="1">
    <location>
        <begin position="108"/>
        <end position="140"/>
    </location>
</feature>
<evidence type="ECO:0000313" key="2">
    <source>
        <dbReference type="EMBL" id="TCK21231.1"/>
    </source>
</evidence>
<reference evidence="2 3" key="1">
    <citation type="submission" date="2019-03" db="EMBL/GenBank/DDBJ databases">
        <title>Sequencing the genomes of 1000 actinobacteria strains.</title>
        <authorList>
            <person name="Klenk H.-P."/>
        </authorList>
    </citation>
    <scope>NUCLEOTIDE SEQUENCE [LARGE SCALE GENOMIC DNA]</scope>
    <source>
        <strain evidence="2 3">DSM 44969</strain>
    </source>
</reference>
<dbReference type="AlphaFoldDB" id="A0A4R1HJR3"/>
<feature type="compositionally biased region" description="Basic and acidic residues" evidence="1">
    <location>
        <begin position="1"/>
        <end position="11"/>
    </location>
</feature>
<accession>A0A4R1HJR3</accession>
<name>A0A4R1HJR3_PSEEN</name>
<sequence>MNAARPGDRRPRPTGPPTEAEPTTRIPAARTEKLPAADAGATQQLPASHTEKIPETDPGRPTRAIRQVRHKADDGAWPAIPMLPVIKPDAEPLSEVDRVREQRGVRELREHMETWQDRDHDAPAWPEREDPPGTLYPPQS</sequence>
<dbReference type="OrthoDB" id="3576011at2"/>
<gene>
    <name evidence="2" type="ORF">EV378_5211</name>
</gene>
<proteinExistence type="predicted"/>
<feature type="compositionally biased region" description="Basic and acidic residues" evidence="1">
    <location>
        <begin position="108"/>
        <end position="131"/>
    </location>
</feature>
<organism evidence="2 3">
    <name type="scientific">Pseudonocardia endophytica</name>
    <dbReference type="NCBI Taxonomy" id="401976"/>
    <lineage>
        <taxon>Bacteria</taxon>
        <taxon>Bacillati</taxon>
        <taxon>Actinomycetota</taxon>
        <taxon>Actinomycetes</taxon>
        <taxon>Pseudonocardiales</taxon>
        <taxon>Pseudonocardiaceae</taxon>
        <taxon>Pseudonocardia</taxon>
    </lineage>
</organism>